<comment type="caution">
    <text evidence="1">The sequence shown here is derived from an EMBL/GenBank/DDBJ whole genome shotgun (WGS) entry which is preliminary data.</text>
</comment>
<dbReference type="EMBL" id="WMBC01000014">
    <property type="protein sequence ID" value="MTD62434.1"/>
    <property type="molecule type" value="Genomic_DNA"/>
</dbReference>
<dbReference type="GO" id="GO:0016811">
    <property type="term" value="F:hydrolase activity, acting on carbon-nitrogen (but not peptide) bonds, in linear amides"/>
    <property type="evidence" value="ECO:0007669"/>
    <property type="project" value="TreeGrafter"/>
</dbReference>
<gene>
    <name evidence="1" type="ORF">GKZ57_14595</name>
</gene>
<dbReference type="InterPro" id="IPR003737">
    <property type="entry name" value="GlcNAc_PI_deacetylase-related"/>
</dbReference>
<accession>A0A844GR73</accession>
<dbReference type="Proteomes" id="UP000437824">
    <property type="component" value="Unassembled WGS sequence"/>
</dbReference>
<organism evidence="1 2">
    <name type="scientific">Blautia luti DSM 14534 = JCM 17040</name>
    <dbReference type="NCBI Taxonomy" id="649762"/>
    <lineage>
        <taxon>Bacteria</taxon>
        <taxon>Bacillati</taxon>
        <taxon>Bacillota</taxon>
        <taxon>Clostridia</taxon>
        <taxon>Lachnospirales</taxon>
        <taxon>Lachnospiraceae</taxon>
        <taxon>Blautia</taxon>
    </lineage>
</organism>
<dbReference type="AlphaFoldDB" id="A0A844GR73"/>
<protein>
    <submittedName>
        <fullName evidence="1">PIG-L family deacetylase</fullName>
    </submittedName>
</protein>
<name>A0A844GR73_9FIRM</name>
<dbReference type="PANTHER" id="PTHR12993">
    <property type="entry name" value="N-ACETYLGLUCOSAMINYL-PHOSPHATIDYLINOSITOL DE-N-ACETYLASE-RELATED"/>
    <property type="match status" value="1"/>
</dbReference>
<dbReference type="InterPro" id="IPR024078">
    <property type="entry name" value="LmbE-like_dom_sf"/>
</dbReference>
<proteinExistence type="predicted"/>
<dbReference type="Pfam" id="PF02585">
    <property type="entry name" value="PIG-L"/>
    <property type="match status" value="1"/>
</dbReference>
<dbReference type="PROSITE" id="PS51257">
    <property type="entry name" value="PROKAR_LIPOPROTEIN"/>
    <property type="match status" value="1"/>
</dbReference>
<dbReference type="Gene3D" id="3.40.50.10320">
    <property type="entry name" value="LmbE-like"/>
    <property type="match status" value="1"/>
</dbReference>
<dbReference type="SUPFAM" id="SSF102588">
    <property type="entry name" value="LmbE-like"/>
    <property type="match status" value="1"/>
</dbReference>
<dbReference type="RefSeq" id="WP_154780870.1">
    <property type="nucleotide sequence ID" value="NZ_WMBC01000014.1"/>
</dbReference>
<evidence type="ECO:0000313" key="1">
    <source>
        <dbReference type="EMBL" id="MTD62434.1"/>
    </source>
</evidence>
<dbReference type="PANTHER" id="PTHR12993:SF11">
    <property type="entry name" value="N-ACETYLGLUCOSAMINYL-PHOSPHATIDYLINOSITOL DE-N-ACETYLASE"/>
    <property type="match status" value="1"/>
</dbReference>
<sequence length="246" mass="28948">MIKQLKKNQRKIWRYFLLLIFLAGACRAAYVTGIRSSHVTVKELDSLQLEDCTKLMIVAHPDDETIWGGAHLTDKGYFVVCLTDGYNKTRRNEFQNTIKESGNKGLILRYPDKVHGERSNWAGDKKDIIKDLDTILTYKHWNMVVTHNPEGEYGHIHHEMTSQLVTQEYYRNYQKNDLYYFGQYYKKKVLPEVESSLRKVSSENEAVKRSLLENYKSQQKVVDMFAHMIPYEEWIQSGANRELRDE</sequence>
<reference evidence="1 2" key="1">
    <citation type="submission" date="2019-11" db="EMBL/GenBank/DDBJ databases">
        <title>Draft genome sequence of Blautia luti DSM 14534T, isolated from human stool.</title>
        <authorList>
            <person name="Ortiz R."/>
            <person name="Melis-Arcos F."/>
            <person name="Covarrubias P."/>
            <person name="Cardenas J.P."/>
            <person name="Perez-Donoso J."/>
            <person name="Almonacid D."/>
        </authorList>
    </citation>
    <scope>NUCLEOTIDE SEQUENCE [LARGE SCALE GENOMIC DNA]</scope>
    <source>
        <strain evidence="1 2">DSM 14534</strain>
    </source>
</reference>
<evidence type="ECO:0000313" key="2">
    <source>
        <dbReference type="Proteomes" id="UP000437824"/>
    </source>
</evidence>